<gene>
    <name evidence="2" type="ORF">D7V88_38825</name>
</gene>
<evidence type="ECO:0000313" key="3">
    <source>
        <dbReference type="Proteomes" id="UP000268094"/>
    </source>
</evidence>
<evidence type="ECO:0000313" key="2">
    <source>
        <dbReference type="EMBL" id="RKG72007.1"/>
    </source>
</evidence>
<keyword evidence="3" id="KW-1185">Reference proteome</keyword>
<evidence type="ECO:0000256" key="1">
    <source>
        <dbReference type="SAM" id="MobiDB-lite"/>
    </source>
</evidence>
<name>A0A3A8HLB9_9BACT</name>
<feature type="compositionally biased region" description="Low complexity" evidence="1">
    <location>
        <begin position="259"/>
        <end position="272"/>
    </location>
</feature>
<feature type="region of interest" description="Disordered" evidence="1">
    <location>
        <begin position="253"/>
        <end position="319"/>
    </location>
</feature>
<dbReference type="Proteomes" id="UP000268094">
    <property type="component" value="Unassembled WGS sequence"/>
</dbReference>
<reference evidence="3" key="1">
    <citation type="submission" date="2018-09" db="EMBL/GenBank/DDBJ databases">
        <authorList>
            <person name="Livingstone P.G."/>
            <person name="Whitworth D.E."/>
        </authorList>
    </citation>
    <scope>NUCLEOTIDE SEQUENCE [LARGE SCALE GENOMIC DNA]</scope>
    <source>
        <strain evidence="3">CA054A</strain>
    </source>
</reference>
<feature type="compositionally biased region" description="Low complexity" evidence="1">
    <location>
        <begin position="296"/>
        <end position="307"/>
    </location>
</feature>
<dbReference type="RefSeq" id="WP_120545566.1">
    <property type="nucleotide sequence ID" value="NZ_RAVZ01000495.1"/>
</dbReference>
<dbReference type="AlphaFoldDB" id="A0A3A8HLB9"/>
<feature type="compositionally biased region" description="Acidic residues" evidence="1">
    <location>
        <begin position="273"/>
        <end position="295"/>
    </location>
</feature>
<organism evidence="2 3">
    <name type="scientific">Corallococcus terminator</name>
    <dbReference type="NCBI Taxonomy" id="2316733"/>
    <lineage>
        <taxon>Bacteria</taxon>
        <taxon>Pseudomonadati</taxon>
        <taxon>Myxococcota</taxon>
        <taxon>Myxococcia</taxon>
        <taxon>Myxococcales</taxon>
        <taxon>Cystobacterineae</taxon>
        <taxon>Myxococcaceae</taxon>
        <taxon>Corallococcus</taxon>
    </lineage>
</organism>
<feature type="compositionally biased region" description="Gly residues" evidence="1">
    <location>
        <begin position="94"/>
        <end position="106"/>
    </location>
</feature>
<dbReference type="Pfam" id="PF09831">
    <property type="entry name" value="DUF2058"/>
    <property type="match status" value="1"/>
</dbReference>
<protein>
    <submittedName>
        <fullName evidence="2">DUF2058 family protein</fullName>
    </submittedName>
</protein>
<comment type="caution">
    <text evidence="2">The sequence shown here is derived from an EMBL/GenBank/DDBJ whole genome shotgun (WGS) entry which is preliminary data.</text>
</comment>
<feature type="compositionally biased region" description="Basic and acidic residues" evidence="1">
    <location>
        <begin position="49"/>
        <end position="74"/>
    </location>
</feature>
<proteinExistence type="predicted"/>
<sequence>MQNLRDKLLKAGLVSEEQAKKTESSAPPRRPASSPEDSQGSAPRAPAHRGRDENRTSGGPPRRDDRGGPPRREGGGAGAPPRQGAGGPPRREGGGAGGPPRQGAGGPPRREGGGFRGPQGGFAASSRPGATSDKPIPKLPPLPGSKAYQRAESKKQVELDRALRELVLGSQVPQEPGETTFYFMTRKGKLRRMELSPAQAKQLEDGELGVVERPEPAQIEHSLVPAVAAEQMFQLSAKAVRFFNRKESPVGFMNDEQLKAQQAAEAAGTAPEIPDEPEAAEATDASEDAEADSESDAAASEPEAAPSEPEPGTEGGTQS</sequence>
<dbReference type="OrthoDB" id="5512716at2"/>
<dbReference type="EMBL" id="RAVZ01000495">
    <property type="protein sequence ID" value="RKG72007.1"/>
    <property type="molecule type" value="Genomic_DNA"/>
</dbReference>
<accession>A0A3A8HLB9</accession>
<feature type="region of interest" description="Disordered" evidence="1">
    <location>
        <begin position="1"/>
        <end position="157"/>
    </location>
</feature>
<feature type="compositionally biased region" description="Low complexity" evidence="1">
    <location>
        <begin position="24"/>
        <end position="35"/>
    </location>
</feature>
<dbReference type="InterPro" id="IPR018636">
    <property type="entry name" value="DUF2058"/>
</dbReference>